<proteinExistence type="predicted"/>
<evidence type="ECO:0000256" key="1">
    <source>
        <dbReference type="ARBA" id="ARBA00022603"/>
    </source>
</evidence>
<dbReference type="GO" id="GO:0008168">
    <property type="term" value="F:methyltransferase activity"/>
    <property type="evidence" value="ECO:0007669"/>
    <property type="project" value="UniProtKB-KW"/>
</dbReference>
<accession>A0A915PHQ6</accession>
<dbReference type="WBParaSite" id="sdigi.contig18.g1606.t1">
    <property type="protein sequence ID" value="sdigi.contig18.g1606.t1"/>
    <property type="gene ID" value="sdigi.contig18.g1606"/>
</dbReference>
<evidence type="ECO:0000256" key="3">
    <source>
        <dbReference type="ARBA" id="ARBA00022691"/>
    </source>
</evidence>
<keyword evidence="3" id="KW-0949">S-adenosyl-L-methionine</keyword>
<keyword evidence="5" id="KW-1185">Reference proteome</keyword>
<dbReference type="AlphaFoldDB" id="A0A915PHQ6"/>
<evidence type="ECO:0000313" key="5">
    <source>
        <dbReference type="Proteomes" id="UP000887581"/>
    </source>
</evidence>
<protein>
    <submittedName>
        <fullName evidence="6">Uncharacterized protein</fullName>
    </submittedName>
</protein>
<name>A0A915PHQ6_9BILA</name>
<dbReference type="Proteomes" id="UP000887581">
    <property type="component" value="Unplaced"/>
</dbReference>
<keyword evidence="1" id="KW-0489">Methyltransferase</keyword>
<sequence length="63" mass="7325">MHRGAVTPGRRMPRDRDERIFCLFEGQPDILDYCVPCLNISKKRAHLRSPSRSDSDEGRRNVL</sequence>
<evidence type="ECO:0000256" key="2">
    <source>
        <dbReference type="ARBA" id="ARBA00022679"/>
    </source>
</evidence>
<organism evidence="5 6">
    <name type="scientific">Setaria digitata</name>
    <dbReference type="NCBI Taxonomy" id="48799"/>
    <lineage>
        <taxon>Eukaryota</taxon>
        <taxon>Metazoa</taxon>
        <taxon>Ecdysozoa</taxon>
        <taxon>Nematoda</taxon>
        <taxon>Chromadorea</taxon>
        <taxon>Rhabditida</taxon>
        <taxon>Spirurina</taxon>
        <taxon>Spiruromorpha</taxon>
        <taxon>Filarioidea</taxon>
        <taxon>Setariidae</taxon>
        <taxon>Setaria</taxon>
    </lineage>
</organism>
<keyword evidence="2" id="KW-0808">Transferase</keyword>
<dbReference type="PROSITE" id="PS00094">
    <property type="entry name" value="C5_MTASE_1"/>
    <property type="match status" value="1"/>
</dbReference>
<dbReference type="InterPro" id="IPR018117">
    <property type="entry name" value="C5_DNA_meth_AS"/>
</dbReference>
<feature type="region of interest" description="Disordered" evidence="4">
    <location>
        <begin position="44"/>
        <end position="63"/>
    </location>
</feature>
<evidence type="ECO:0000256" key="4">
    <source>
        <dbReference type="SAM" id="MobiDB-lite"/>
    </source>
</evidence>
<dbReference type="GO" id="GO:0032259">
    <property type="term" value="P:methylation"/>
    <property type="evidence" value="ECO:0007669"/>
    <property type="project" value="UniProtKB-KW"/>
</dbReference>
<reference evidence="6" key="1">
    <citation type="submission" date="2022-11" db="UniProtKB">
        <authorList>
            <consortium name="WormBaseParasite"/>
        </authorList>
    </citation>
    <scope>IDENTIFICATION</scope>
</reference>
<feature type="compositionally biased region" description="Basic and acidic residues" evidence="4">
    <location>
        <begin position="51"/>
        <end position="63"/>
    </location>
</feature>
<evidence type="ECO:0000313" key="6">
    <source>
        <dbReference type="WBParaSite" id="sdigi.contig18.g1606.t1"/>
    </source>
</evidence>